<evidence type="ECO:0000256" key="9">
    <source>
        <dbReference type="ARBA" id="ARBA00023136"/>
    </source>
</evidence>
<dbReference type="GO" id="GO:0034765">
    <property type="term" value="P:regulation of monoatomic ion transmembrane transport"/>
    <property type="evidence" value="ECO:0007669"/>
    <property type="project" value="TreeGrafter"/>
</dbReference>
<keyword evidence="9 13" id="KW-0472">Membrane</keyword>
<keyword evidence="5 11" id="KW-0851">Voltage-gated channel</keyword>
<evidence type="ECO:0000256" key="7">
    <source>
        <dbReference type="ARBA" id="ARBA00022989"/>
    </source>
</evidence>
<comment type="subcellular location">
    <subcellularLocation>
        <location evidence="1 11">Membrane</location>
        <topology evidence="1 11">Multi-pass membrane protein</topology>
    </subcellularLocation>
</comment>
<keyword evidence="2 11" id="KW-0813">Transport</keyword>
<protein>
    <recommendedName>
        <fullName evidence="17">Inward rectifier potassium channel C-terminal domain-containing protein</fullName>
    </recommendedName>
</protein>
<dbReference type="OrthoDB" id="273257at2759"/>
<dbReference type="Pfam" id="PF01007">
    <property type="entry name" value="IRK"/>
    <property type="match status" value="1"/>
</dbReference>
<dbReference type="PANTHER" id="PTHR11767">
    <property type="entry name" value="INWARD RECTIFIER POTASSIUM CHANNEL"/>
    <property type="match status" value="1"/>
</dbReference>
<evidence type="ECO:0000256" key="4">
    <source>
        <dbReference type="ARBA" id="ARBA00022692"/>
    </source>
</evidence>
<evidence type="ECO:0000256" key="6">
    <source>
        <dbReference type="ARBA" id="ARBA00022958"/>
    </source>
</evidence>
<dbReference type="STRING" id="157072.A0A024TF29"/>
<dbReference type="SUPFAM" id="SSF81296">
    <property type="entry name" value="E set domains"/>
    <property type="match status" value="1"/>
</dbReference>
<evidence type="ECO:0000313" key="16">
    <source>
        <dbReference type="EMBL" id="ETV91912.1"/>
    </source>
</evidence>
<feature type="region of interest" description="Disordered" evidence="12">
    <location>
        <begin position="1"/>
        <end position="29"/>
    </location>
</feature>
<evidence type="ECO:0000256" key="8">
    <source>
        <dbReference type="ARBA" id="ARBA00023065"/>
    </source>
</evidence>
<dbReference type="InterPro" id="IPR040445">
    <property type="entry name" value="Kir_TM"/>
</dbReference>
<dbReference type="InterPro" id="IPR013518">
    <property type="entry name" value="K_chnl_inward-rec_Kir_cyto"/>
</dbReference>
<dbReference type="Gene3D" id="1.10.287.70">
    <property type="match status" value="1"/>
</dbReference>
<evidence type="ECO:0000259" key="15">
    <source>
        <dbReference type="Pfam" id="PF17655"/>
    </source>
</evidence>
<keyword evidence="3 11" id="KW-0633">Potassium transport</keyword>
<sequence length="409" mass="46693">MERVTHDDDDMLPQCLKKSTLPPQPRPRFVDRTGKPLLRSRTRPNPGYMSRGVLNISRTGGNWKQIYWNDVYHTVINVKTRSLILGVAVAYVLVTLFFAVMYLVVSYNDEKCNVGIKTLAEAYIFSIETIMTIGYGAPTNDIFYGSCGSMALLLTLESFSGIFINSLMVGMFFIHFSRASTRAQSIVFTNNAVIRRIRDEYYFIFQVCERRKHQLVEAHIRCYAVRDEIDANGDETVFQTHSMRLQQPDDDLGSYLLMAMPQLVVHRIDQWSPLYPPECRPQGAHYNATTNQAYPDPLQRAVDHDNGNRDYDPDVSLPQSPTREAIERHFARTNMEIVVILEGEDSTTSNTAQARHSYRLSDIVWDHMFARCVKRHPETKGVWIDFDEFHDLVSVSTNAGVVVGTASVF</sequence>
<dbReference type="EMBL" id="KI914006">
    <property type="protein sequence ID" value="ETV91912.1"/>
    <property type="molecule type" value="Genomic_DNA"/>
</dbReference>
<evidence type="ECO:0000256" key="11">
    <source>
        <dbReference type="RuleBase" id="RU003822"/>
    </source>
</evidence>
<feature type="transmembrane region" description="Helical" evidence="13">
    <location>
        <begin position="83"/>
        <end position="105"/>
    </location>
</feature>
<reference evidence="16" key="1">
    <citation type="submission" date="2013-12" db="EMBL/GenBank/DDBJ databases">
        <title>The Genome Sequence of Aphanomyces invadans NJM9701.</title>
        <authorList>
            <consortium name="The Broad Institute Genomics Platform"/>
            <person name="Russ C."/>
            <person name="Tyler B."/>
            <person name="van West P."/>
            <person name="Dieguez-Uribeondo J."/>
            <person name="Young S.K."/>
            <person name="Zeng Q."/>
            <person name="Gargeya S."/>
            <person name="Fitzgerald M."/>
            <person name="Abouelleil A."/>
            <person name="Alvarado L."/>
            <person name="Chapman S.B."/>
            <person name="Gainer-Dewar J."/>
            <person name="Goldberg J."/>
            <person name="Griggs A."/>
            <person name="Gujja S."/>
            <person name="Hansen M."/>
            <person name="Howarth C."/>
            <person name="Imamovic A."/>
            <person name="Ireland A."/>
            <person name="Larimer J."/>
            <person name="McCowan C."/>
            <person name="Murphy C."/>
            <person name="Pearson M."/>
            <person name="Poon T.W."/>
            <person name="Priest M."/>
            <person name="Roberts A."/>
            <person name="Saif S."/>
            <person name="Shea T."/>
            <person name="Sykes S."/>
            <person name="Wortman J."/>
            <person name="Nusbaum C."/>
            <person name="Birren B."/>
        </authorList>
    </citation>
    <scope>NUCLEOTIDE SEQUENCE [LARGE SCALE GENOMIC DNA]</scope>
    <source>
        <strain evidence="16">NJM9701</strain>
    </source>
</reference>
<dbReference type="AlphaFoldDB" id="A0A024TF29"/>
<gene>
    <name evidence="16" type="ORF">H310_13702</name>
</gene>
<evidence type="ECO:0008006" key="17">
    <source>
        <dbReference type="Google" id="ProtNLM"/>
    </source>
</evidence>
<dbReference type="EMBL" id="KI914006">
    <property type="protein sequence ID" value="ETV91911.1"/>
    <property type="molecule type" value="Genomic_DNA"/>
</dbReference>
<dbReference type="GO" id="GO:0034702">
    <property type="term" value="C:monoatomic ion channel complex"/>
    <property type="evidence" value="ECO:0007669"/>
    <property type="project" value="UniProtKB-KW"/>
</dbReference>
<evidence type="ECO:0000256" key="10">
    <source>
        <dbReference type="ARBA" id="ARBA00023303"/>
    </source>
</evidence>
<dbReference type="InterPro" id="IPR016449">
    <property type="entry name" value="K_chnl_inward-rec_Kir"/>
</dbReference>
<keyword evidence="6 11" id="KW-0630">Potassium</keyword>
<feature type="domain" description="Inward rectifier potassium channel C-terminal" evidence="15">
    <location>
        <begin position="319"/>
        <end position="398"/>
    </location>
</feature>
<dbReference type="GO" id="GO:0005242">
    <property type="term" value="F:inward rectifier potassium channel activity"/>
    <property type="evidence" value="ECO:0007669"/>
    <property type="project" value="InterPro"/>
</dbReference>
<evidence type="ECO:0000256" key="1">
    <source>
        <dbReference type="ARBA" id="ARBA00004141"/>
    </source>
</evidence>
<dbReference type="RefSeq" id="XP_008879548.1">
    <property type="nucleotide sequence ID" value="XM_008881326.1"/>
</dbReference>
<keyword evidence="7 13" id="KW-1133">Transmembrane helix</keyword>
<keyword evidence="10 11" id="KW-0407">Ion channel</keyword>
<evidence type="ECO:0000256" key="5">
    <source>
        <dbReference type="ARBA" id="ARBA00022882"/>
    </source>
</evidence>
<dbReference type="RefSeq" id="XP_008879550.1">
    <property type="nucleotide sequence ID" value="XM_008881328.1"/>
</dbReference>
<name>A0A024TF29_9STRA</name>
<dbReference type="InterPro" id="IPR041647">
    <property type="entry name" value="IRK_C"/>
</dbReference>
<proteinExistence type="inferred from homology"/>
<feature type="domain" description="Potassium channel inwardly rectifying transmembrane" evidence="14">
    <location>
        <begin position="64"/>
        <end position="178"/>
    </location>
</feature>
<dbReference type="InterPro" id="IPR014756">
    <property type="entry name" value="Ig_E-set"/>
</dbReference>
<feature type="transmembrane region" description="Helical" evidence="13">
    <location>
        <begin position="150"/>
        <end position="174"/>
    </location>
</feature>
<dbReference type="Pfam" id="PF17655">
    <property type="entry name" value="IRK_C"/>
    <property type="match status" value="2"/>
</dbReference>
<dbReference type="GeneID" id="20090752"/>
<dbReference type="GO" id="GO:1990573">
    <property type="term" value="P:potassium ion import across plasma membrane"/>
    <property type="evidence" value="ECO:0007669"/>
    <property type="project" value="TreeGrafter"/>
</dbReference>
<keyword evidence="8 11" id="KW-0406">Ion transport</keyword>
<dbReference type="SUPFAM" id="SSF81324">
    <property type="entry name" value="Voltage-gated potassium channels"/>
    <property type="match status" value="1"/>
</dbReference>
<dbReference type="VEuPathDB" id="FungiDB:H310_13702"/>
<feature type="domain" description="Inward rectifier potassium channel C-terminal" evidence="15">
    <location>
        <begin position="186"/>
        <end position="275"/>
    </location>
</feature>
<keyword evidence="4 11" id="KW-0812">Transmembrane</keyword>
<evidence type="ECO:0000256" key="13">
    <source>
        <dbReference type="SAM" id="Phobius"/>
    </source>
</evidence>
<evidence type="ECO:0000256" key="2">
    <source>
        <dbReference type="ARBA" id="ARBA00022448"/>
    </source>
</evidence>
<comment type="similarity">
    <text evidence="11">Belongs to the inward rectifier-type potassium channel (TC 1.A.2.1) family.</text>
</comment>
<dbReference type="eggNOG" id="KOG3827">
    <property type="taxonomic scope" value="Eukaryota"/>
</dbReference>
<dbReference type="Gene3D" id="2.60.40.1400">
    <property type="entry name" value="G protein-activated inward rectifier potassium channel 1"/>
    <property type="match status" value="1"/>
</dbReference>
<evidence type="ECO:0000259" key="14">
    <source>
        <dbReference type="Pfam" id="PF01007"/>
    </source>
</evidence>
<evidence type="ECO:0000256" key="3">
    <source>
        <dbReference type="ARBA" id="ARBA00022538"/>
    </source>
</evidence>
<accession>A0A024TF29</accession>
<dbReference type="PANTHER" id="PTHR11767:SF103">
    <property type="entry name" value="POTASSIUM CHANNEL INWARDLY RECTIFYING TRANSMEMBRANE DOMAIN-CONTAINING PROTEIN"/>
    <property type="match status" value="1"/>
</dbReference>
<dbReference type="GO" id="GO:0005886">
    <property type="term" value="C:plasma membrane"/>
    <property type="evidence" value="ECO:0007669"/>
    <property type="project" value="TreeGrafter"/>
</dbReference>
<organism evidence="16">
    <name type="scientific">Aphanomyces invadans</name>
    <dbReference type="NCBI Taxonomy" id="157072"/>
    <lineage>
        <taxon>Eukaryota</taxon>
        <taxon>Sar</taxon>
        <taxon>Stramenopiles</taxon>
        <taxon>Oomycota</taxon>
        <taxon>Saprolegniomycetes</taxon>
        <taxon>Saprolegniales</taxon>
        <taxon>Verrucalvaceae</taxon>
        <taxon>Aphanomyces</taxon>
    </lineage>
</organism>
<evidence type="ECO:0000256" key="12">
    <source>
        <dbReference type="SAM" id="MobiDB-lite"/>
    </source>
</evidence>